<name>A0A0B1RWM7_OESDE</name>
<organism evidence="2 3">
    <name type="scientific">Oesophagostomum dentatum</name>
    <name type="common">Nodular worm</name>
    <dbReference type="NCBI Taxonomy" id="61180"/>
    <lineage>
        <taxon>Eukaryota</taxon>
        <taxon>Metazoa</taxon>
        <taxon>Ecdysozoa</taxon>
        <taxon>Nematoda</taxon>
        <taxon>Chromadorea</taxon>
        <taxon>Rhabditida</taxon>
        <taxon>Rhabditina</taxon>
        <taxon>Rhabditomorpha</taxon>
        <taxon>Strongyloidea</taxon>
        <taxon>Strongylidae</taxon>
        <taxon>Oesophagostomum</taxon>
    </lineage>
</organism>
<gene>
    <name evidence="2" type="ORF">OESDEN_22897</name>
</gene>
<proteinExistence type="predicted"/>
<dbReference type="EMBL" id="KN610718">
    <property type="protein sequence ID" value="KHJ77483.1"/>
    <property type="molecule type" value="Genomic_DNA"/>
</dbReference>
<keyword evidence="3" id="KW-1185">Reference proteome</keyword>
<protein>
    <submittedName>
        <fullName evidence="2">Uncharacterized protein</fullName>
    </submittedName>
</protein>
<feature type="region of interest" description="Disordered" evidence="1">
    <location>
        <begin position="1"/>
        <end position="27"/>
    </location>
</feature>
<evidence type="ECO:0000256" key="1">
    <source>
        <dbReference type="SAM" id="MobiDB-lite"/>
    </source>
</evidence>
<evidence type="ECO:0000313" key="3">
    <source>
        <dbReference type="Proteomes" id="UP000053660"/>
    </source>
</evidence>
<evidence type="ECO:0000313" key="2">
    <source>
        <dbReference type="EMBL" id="KHJ77483.1"/>
    </source>
</evidence>
<accession>A0A0B1RWM7</accession>
<sequence>MRSSTSRDVGRRRFRPSRAGEGKRQSVCTKGDEQEACGGDEAGKACNVREENPALLGIAVHSKVSIIAWIFL</sequence>
<dbReference type="Proteomes" id="UP000053660">
    <property type="component" value="Unassembled WGS sequence"/>
</dbReference>
<reference evidence="2 3" key="1">
    <citation type="submission" date="2014-03" db="EMBL/GenBank/DDBJ databases">
        <title>Draft genome of the hookworm Oesophagostomum dentatum.</title>
        <authorList>
            <person name="Mitreva M."/>
        </authorList>
    </citation>
    <scope>NUCLEOTIDE SEQUENCE [LARGE SCALE GENOMIC DNA]</scope>
    <source>
        <strain evidence="2 3">OD-Hann</strain>
    </source>
</reference>
<dbReference type="AlphaFoldDB" id="A0A0B1RWM7"/>